<evidence type="ECO:0000313" key="2">
    <source>
        <dbReference type="EMBL" id="KTD78816.1"/>
    </source>
</evidence>
<feature type="domain" description="N-acetyltransferase" evidence="1">
    <location>
        <begin position="1"/>
        <end position="150"/>
    </location>
</feature>
<evidence type="ECO:0000313" key="3">
    <source>
        <dbReference type="Proteomes" id="UP000054729"/>
    </source>
</evidence>
<dbReference type="OrthoDB" id="5653273at2"/>
<dbReference type="Gene3D" id="3.40.630.30">
    <property type="match status" value="1"/>
</dbReference>
<dbReference type="InterPro" id="IPR000182">
    <property type="entry name" value="GNAT_dom"/>
</dbReference>
<dbReference type="SUPFAM" id="SSF55729">
    <property type="entry name" value="Acyl-CoA N-acyltransferases (Nat)"/>
    <property type="match status" value="1"/>
</dbReference>
<dbReference type="InterPro" id="IPR016181">
    <property type="entry name" value="Acyl_CoA_acyltransferase"/>
</dbReference>
<sequence length="439" mass="51857">MPIRRITQEDKNQILALDKVIFATMDDGWTEKDFKAYFNSENCFIYHEEGKPQSIIGYIFANRLKDHTYVSNIGVRKEFEGQGIGKELMKVAMMQEFKNANLRPFSMRLQVRVDNDRAIGLYKGLGFTESSRDDAWIQMEAQKLPRKFVPYTSLSIFDVSRDTKPKPLQKAKELTFTHYKIDYSHPLGSGVFGTVYPLVQRPENEKGFFSYWFPYVYDWIYRPNPNDSKPTDYCVKVSKTSLRMVYENPTHPFRFRLPWHSFFEAAKEEKTHQVLEKNGMTNIRFFKSPSVYAQIKTRVKGRTLHQNIENGAFTGQEGFRQRKSFVTLLRLIKNPKFTFWDINESNIMYDEANQQWEIVDGIFNEIEDTKLEKRKDNLQFFLDNLLQSNASDETRHWLKALSEKARLDSDYTENDDESIRSLINRETSNQYAYNYKRAH</sequence>
<dbReference type="CDD" id="cd04301">
    <property type="entry name" value="NAT_SF"/>
    <property type="match status" value="1"/>
</dbReference>
<dbReference type="AlphaFoldDB" id="A0A0W1ACB6"/>
<dbReference type="PANTHER" id="PTHR43617">
    <property type="entry name" value="L-AMINO ACID N-ACETYLTRANSFERASE"/>
    <property type="match status" value="1"/>
</dbReference>
<dbReference type="GO" id="GO:0016747">
    <property type="term" value="F:acyltransferase activity, transferring groups other than amino-acyl groups"/>
    <property type="evidence" value="ECO:0007669"/>
    <property type="project" value="InterPro"/>
</dbReference>
<dbReference type="PANTHER" id="PTHR43617:SF34">
    <property type="entry name" value="PUTATIVE-RELATED"/>
    <property type="match status" value="1"/>
</dbReference>
<gene>
    <name evidence="2" type="ORF">Lwal_1586</name>
</gene>
<dbReference type="InterPro" id="IPR050276">
    <property type="entry name" value="MshD_Acetyltransferase"/>
</dbReference>
<proteinExistence type="predicted"/>
<dbReference type="Pfam" id="PF00583">
    <property type="entry name" value="Acetyltransf_1"/>
    <property type="match status" value="1"/>
</dbReference>
<dbReference type="RefSeq" id="WP_058480283.1">
    <property type="nucleotide sequence ID" value="NZ_CAAAIQ010000015.1"/>
</dbReference>
<dbReference type="STRING" id="66969.Lwal_1586"/>
<organism evidence="2 3">
    <name type="scientific">Legionella waltersii</name>
    <dbReference type="NCBI Taxonomy" id="66969"/>
    <lineage>
        <taxon>Bacteria</taxon>
        <taxon>Pseudomonadati</taxon>
        <taxon>Pseudomonadota</taxon>
        <taxon>Gammaproteobacteria</taxon>
        <taxon>Legionellales</taxon>
        <taxon>Legionellaceae</taxon>
        <taxon>Legionella</taxon>
    </lineage>
</organism>
<keyword evidence="3" id="KW-1185">Reference proteome</keyword>
<protein>
    <submittedName>
        <fullName evidence="2">Ribosomal-protein-alanine N-acetyltransferase</fullName>
    </submittedName>
</protein>
<comment type="caution">
    <text evidence="2">The sequence shown here is derived from an EMBL/GenBank/DDBJ whole genome shotgun (WGS) entry which is preliminary data.</text>
</comment>
<dbReference type="PROSITE" id="PS51186">
    <property type="entry name" value="GNAT"/>
    <property type="match status" value="1"/>
</dbReference>
<dbReference type="EMBL" id="LNZB01000038">
    <property type="protein sequence ID" value="KTD78816.1"/>
    <property type="molecule type" value="Genomic_DNA"/>
</dbReference>
<dbReference type="Proteomes" id="UP000054729">
    <property type="component" value="Unassembled WGS sequence"/>
</dbReference>
<dbReference type="PATRIC" id="fig|66969.6.peg.1730"/>
<name>A0A0W1ACB6_9GAMM</name>
<reference evidence="2 3" key="1">
    <citation type="submission" date="2015-11" db="EMBL/GenBank/DDBJ databases">
        <title>Genomic analysis of 38 Legionella species identifies large and diverse effector repertoires.</title>
        <authorList>
            <person name="Burstein D."/>
            <person name="Amaro F."/>
            <person name="Zusman T."/>
            <person name="Lifshitz Z."/>
            <person name="Cohen O."/>
            <person name="Gilbert J.A."/>
            <person name="Pupko T."/>
            <person name="Shuman H.A."/>
            <person name="Segal G."/>
        </authorList>
    </citation>
    <scope>NUCLEOTIDE SEQUENCE [LARGE SCALE GENOMIC DNA]</scope>
    <source>
        <strain evidence="2 3">ATCC 51914</strain>
    </source>
</reference>
<evidence type="ECO:0000259" key="1">
    <source>
        <dbReference type="PROSITE" id="PS51186"/>
    </source>
</evidence>
<accession>A0A0W1ACB6</accession>
<keyword evidence="2" id="KW-0808">Transferase</keyword>